<feature type="binding site" evidence="12 15">
    <location>
        <position position="126"/>
    </location>
    <ligand>
        <name>NAD(+)</name>
        <dbReference type="ChEBI" id="CHEBI:57540"/>
    </ligand>
</feature>
<dbReference type="PROSITE" id="PS00611">
    <property type="entry name" value="HISOL_DEHYDROGENASE"/>
    <property type="match status" value="1"/>
</dbReference>
<name>A0A318UBV8_9SPHI</name>
<dbReference type="CDD" id="cd06572">
    <property type="entry name" value="Histidinol_dh"/>
    <property type="match status" value="1"/>
</dbReference>
<evidence type="ECO:0000256" key="2">
    <source>
        <dbReference type="ARBA" id="ARBA00004940"/>
    </source>
</evidence>
<evidence type="ECO:0000256" key="19">
    <source>
        <dbReference type="SAM" id="Phobius"/>
    </source>
</evidence>
<comment type="catalytic activity">
    <reaction evidence="11 12">
        <text>L-histidinol + 2 NAD(+) + H2O = L-histidine + 2 NADH + 3 H(+)</text>
        <dbReference type="Rhea" id="RHEA:20641"/>
        <dbReference type="ChEBI" id="CHEBI:15377"/>
        <dbReference type="ChEBI" id="CHEBI:15378"/>
        <dbReference type="ChEBI" id="CHEBI:57540"/>
        <dbReference type="ChEBI" id="CHEBI:57595"/>
        <dbReference type="ChEBI" id="CHEBI:57699"/>
        <dbReference type="ChEBI" id="CHEBI:57945"/>
        <dbReference type="EC" id="1.1.1.23"/>
    </reaction>
</comment>
<dbReference type="FunFam" id="3.40.50.1980:FF:000001">
    <property type="entry name" value="Histidinol dehydrogenase"/>
    <property type="match status" value="1"/>
</dbReference>
<dbReference type="SUPFAM" id="SSF53720">
    <property type="entry name" value="ALDH-like"/>
    <property type="match status" value="1"/>
</dbReference>
<keyword evidence="7 12" id="KW-0862">Zinc</keyword>
<feature type="transmembrane region" description="Helical" evidence="19">
    <location>
        <begin position="125"/>
        <end position="147"/>
    </location>
</feature>
<dbReference type="EC" id="1.1.1.23" evidence="4 12"/>
<feature type="binding site" evidence="12 16">
    <location>
        <position position="236"/>
    </location>
    <ligand>
        <name>substrate</name>
    </ligand>
</feature>
<proteinExistence type="inferred from homology"/>
<dbReference type="InterPro" id="IPR001692">
    <property type="entry name" value="Histidinol_DH_CS"/>
</dbReference>
<keyword evidence="6 12" id="KW-0479">Metal-binding</keyword>
<feature type="active site" description="Proton acceptor" evidence="12 14">
    <location>
        <position position="325"/>
    </location>
</feature>
<keyword evidence="9 12" id="KW-0520">NAD</keyword>
<dbReference type="GO" id="GO:0004399">
    <property type="term" value="F:histidinol dehydrogenase activity"/>
    <property type="evidence" value="ECO:0007669"/>
    <property type="project" value="UniProtKB-UniRule"/>
</dbReference>
<evidence type="ECO:0000256" key="5">
    <source>
        <dbReference type="ARBA" id="ARBA00022605"/>
    </source>
</evidence>
<dbReference type="OrthoDB" id="9805269at2"/>
<dbReference type="UniPathway" id="UPA00031">
    <property type="reaction ID" value="UER00014"/>
</dbReference>
<dbReference type="RefSeq" id="WP_110830547.1">
    <property type="nucleotide sequence ID" value="NZ_QKLU01000004.1"/>
</dbReference>
<protein>
    <recommendedName>
        <fullName evidence="4 12">Histidinol dehydrogenase</fullName>
        <shortName evidence="12">HDH</shortName>
        <ecNumber evidence="4 12">1.1.1.23</ecNumber>
    </recommendedName>
</protein>
<dbReference type="Pfam" id="PF00815">
    <property type="entry name" value="Histidinol_dh"/>
    <property type="match status" value="1"/>
</dbReference>
<comment type="cofactor">
    <cofactor evidence="12 17">
        <name>Zn(2+)</name>
        <dbReference type="ChEBI" id="CHEBI:29105"/>
    </cofactor>
    <text evidence="12 17">Binds 1 zinc ion per subunit.</text>
</comment>
<feature type="binding site" evidence="12 16">
    <location>
        <position position="258"/>
    </location>
    <ligand>
        <name>substrate</name>
    </ligand>
</feature>
<gene>
    <name evidence="12" type="primary">hisD</name>
    <name evidence="20" type="ORF">B0O44_10436</name>
</gene>
<comment type="pathway">
    <text evidence="2 12">Amino-acid biosynthesis; L-histidine biosynthesis; L-histidine from 5-phospho-alpha-D-ribose 1-diphosphate: step 9/9.</text>
</comment>
<organism evidence="20 21">
    <name type="scientific">Pedobacter nutrimenti</name>
    <dbReference type="NCBI Taxonomy" id="1241337"/>
    <lineage>
        <taxon>Bacteria</taxon>
        <taxon>Pseudomonadati</taxon>
        <taxon>Bacteroidota</taxon>
        <taxon>Sphingobacteriia</taxon>
        <taxon>Sphingobacteriales</taxon>
        <taxon>Sphingobacteriaceae</taxon>
        <taxon>Pedobacter</taxon>
    </lineage>
</organism>
<evidence type="ECO:0000256" key="17">
    <source>
        <dbReference type="PIRSR" id="PIRSR000099-4"/>
    </source>
</evidence>
<evidence type="ECO:0000256" key="1">
    <source>
        <dbReference type="ARBA" id="ARBA00003850"/>
    </source>
</evidence>
<dbReference type="GO" id="GO:0000105">
    <property type="term" value="P:L-histidine biosynthetic process"/>
    <property type="evidence" value="ECO:0007669"/>
    <property type="project" value="UniProtKB-UniRule"/>
</dbReference>
<reference evidence="20 21" key="1">
    <citation type="submission" date="2018-06" db="EMBL/GenBank/DDBJ databases">
        <title>Genomic Encyclopedia of Archaeal and Bacterial Type Strains, Phase II (KMG-II): from individual species to whole genera.</title>
        <authorList>
            <person name="Goeker M."/>
        </authorList>
    </citation>
    <scope>NUCLEOTIDE SEQUENCE [LARGE SCALE GENOMIC DNA]</scope>
    <source>
        <strain evidence="20 21">DSM 27372</strain>
    </source>
</reference>
<dbReference type="PANTHER" id="PTHR21256:SF2">
    <property type="entry name" value="HISTIDINE BIOSYNTHESIS TRIFUNCTIONAL PROTEIN"/>
    <property type="match status" value="1"/>
</dbReference>
<dbReference type="InterPro" id="IPR016161">
    <property type="entry name" value="Ald_DH/histidinol_DH"/>
</dbReference>
<evidence type="ECO:0000256" key="4">
    <source>
        <dbReference type="ARBA" id="ARBA00012965"/>
    </source>
</evidence>
<dbReference type="GO" id="GO:0005829">
    <property type="term" value="C:cytosol"/>
    <property type="evidence" value="ECO:0007669"/>
    <property type="project" value="TreeGrafter"/>
</dbReference>
<evidence type="ECO:0000256" key="15">
    <source>
        <dbReference type="PIRSR" id="PIRSR000099-2"/>
    </source>
</evidence>
<evidence type="ECO:0000256" key="7">
    <source>
        <dbReference type="ARBA" id="ARBA00022833"/>
    </source>
</evidence>
<evidence type="ECO:0000256" key="10">
    <source>
        <dbReference type="ARBA" id="ARBA00023102"/>
    </source>
</evidence>
<dbReference type="InterPro" id="IPR012131">
    <property type="entry name" value="Hstdl_DH"/>
</dbReference>
<dbReference type="InterPro" id="IPR022695">
    <property type="entry name" value="Histidinol_DH_monofunct"/>
</dbReference>
<dbReference type="PRINTS" id="PR00083">
    <property type="entry name" value="HOLDHDRGNASE"/>
</dbReference>
<feature type="binding site" evidence="12 16">
    <location>
        <position position="418"/>
    </location>
    <ligand>
        <name>substrate</name>
    </ligand>
</feature>
<evidence type="ECO:0000256" key="16">
    <source>
        <dbReference type="PIRSR" id="PIRSR000099-3"/>
    </source>
</evidence>
<evidence type="ECO:0000313" key="20">
    <source>
        <dbReference type="EMBL" id="PYF73866.1"/>
    </source>
</evidence>
<comment type="caution">
    <text evidence="20">The sequence shown here is derived from an EMBL/GenBank/DDBJ whole genome shotgun (WGS) entry which is preliminary data.</text>
</comment>
<dbReference type="GO" id="GO:0008270">
    <property type="term" value="F:zinc ion binding"/>
    <property type="evidence" value="ECO:0007669"/>
    <property type="project" value="UniProtKB-UniRule"/>
</dbReference>
<dbReference type="HAMAP" id="MF_01024">
    <property type="entry name" value="HisD"/>
    <property type="match status" value="1"/>
</dbReference>
<feature type="binding site" evidence="12 16">
    <location>
        <position position="413"/>
    </location>
    <ligand>
        <name>substrate</name>
    </ligand>
</feature>
<evidence type="ECO:0000256" key="18">
    <source>
        <dbReference type="RuleBase" id="RU004175"/>
    </source>
</evidence>
<dbReference type="EMBL" id="QKLU01000004">
    <property type="protein sequence ID" value="PYF73866.1"/>
    <property type="molecule type" value="Genomic_DNA"/>
</dbReference>
<feature type="binding site" evidence="12 17">
    <location>
        <position position="418"/>
    </location>
    <ligand>
        <name>Zn(2+)</name>
        <dbReference type="ChEBI" id="CHEBI:29105"/>
    </ligand>
</feature>
<comment type="similarity">
    <text evidence="3 12 13 18">Belongs to the histidinol dehydrogenase family.</text>
</comment>
<dbReference type="Gene3D" id="3.40.50.1980">
    <property type="entry name" value="Nitrogenase molybdenum iron protein domain"/>
    <property type="match status" value="2"/>
</dbReference>
<feature type="binding site" evidence="12 17">
    <location>
        <position position="359"/>
    </location>
    <ligand>
        <name>Zn(2+)</name>
        <dbReference type="ChEBI" id="CHEBI:29105"/>
    </ligand>
</feature>
<dbReference type="Proteomes" id="UP000248198">
    <property type="component" value="Unassembled WGS sequence"/>
</dbReference>
<feature type="active site" description="Proton acceptor" evidence="12 14">
    <location>
        <position position="326"/>
    </location>
</feature>
<keyword evidence="5 12" id="KW-0028">Amino-acid biosynthesis</keyword>
<evidence type="ECO:0000256" key="13">
    <source>
        <dbReference type="PIRNR" id="PIRNR000099"/>
    </source>
</evidence>
<feature type="binding site" evidence="12 15">
    <location>
        <position position="211"/>
    </location>
    <ligand>
        <name>NAD(+)</name>
        <dbReference type="ChEBI" id="CHEBI:57540"/>
    </ligand>
</feature>
<dbReference type="PIRSF" id="PIRSF000099">
    <property type="entry name" value="Histidinol_dh"/>
    <property type="match status" value="1"/>
</dbReference>
<keyword evidence="10 12" id="KW-0368">Histidine biosynthesis</keyword>
<dbReference type="FunFam" id="1.20.5.1300:FF:000002">
    <property type="entry name" value="Histidinol dehydrogenase, chloroplastic"/>
    <property type="match status" value="1"/>
</dbReference>
<dbReference type="PANTHER" id="PTHR21256">
    <property type="entry name" value="HISTIDINOL DEHYDROGENASE HDH"/>
    <property type="match status" value="1"/>
</dbReference>
<evidence type="ECO:0000256" key="12">
    <source>
        <dbReference type="HAMAP-Rule" id="MF_01024"/>
    </source>
</evidence>
<sequence>MKIYNYKDLSEQKIKELCLRQQEDDRSIAETVQEIISQVKARGDLALFDYAKAFDKVALQKIFLDKQELDNLSQSIPVEAKKAIDQAYQNIRKFHAAQINPEEIIETMPGVNCWREARPIERVGLYIPGGTAVLPSTFLMLAIPAMLAGCKEIIVCSPPQSDGKTNCYLAYCAKLLGIDKIFLAGGAQAIAAMAYGSESIPKTDKIFGPGNRYVTTAKQAIQSSTLTAIDMPAGPSEVLVLADESANPAFLAADLLAQAEHGTDSQSILVCTDPDIIRKTIEEINLQLDALPRKDIAAKAIENSYTLLVSSVEEGMKFSNLYAPEHLIIATEKYKALVPLILNAGSVFLGNLTPESAGDYASGTNHTLPTSGFARSYSGVSVDSFVKKITFQHISPQGLRNIGPTVETLAAAEGLQAHQNAISIRLKN</sequence>
<keyword evidence="21" id="KW-1185">Reference proteome</keyword>
<evidence type="ECO:0000256" key="9">
    <source>
        <dbReference type="ARBA" id="ARBA00023027"/>
    </source>
</evidence>
<dbReference type="AlphaFoldDB" id="A0A318UBV8"/>
<dbReference type="NCBIfam" id="TIGR00069">
    <property type="entry name" value="hisD"/>
    <property type="match status" value="1"/>
</dbReference>
<comment type="function">
    <text evidence="1 12">Catalyzes the sequential NAD-dependent oxidations of L-histidinol to L-histidinaldehyde and then to L-histidine.</text>
</comment>
<feature type="binding site" evidence="12 16">
    <location>
        <position position="261"/>
    </location>
    <ligand>
        <name>substrate</name>
    </ligand>
</feature>
<evidence type="ECO:0000313" key="21">
    <source>
        <dbReference type="Proteomes" id="UP000248198"/>
    </source>
</evidence>
<keyword evidence="19" id="KW-0472">Membrane</keyword>
<evidence type="ECO:0000256" key="8">
    <source>
        <dbReference type="ARBA" id="ARBA00023002"/>
    </source>
</evidence>
<accession>A0A318UBV8</accession>
<evidence type="ECO:0000256" key="14">
    <source>
        <dbReference type="PIRSR" id="PIRSR000099-1"/>
    </source>
</evidence>
<dbReference type="GO" id="GO:0051287">
    <property type="term" value="F:NAD binding"/>
    <property type="evidence" value="ECO:0007669"/>
    <property type="project" value="InterPro"/>
</dbReference>
<keyword evidence="8 12" id="KW-0560">Oxidoreductase</keyword>
<keyword evidence="19" id="KW-0812">Transmembrane</keyword>
<feature type="binding site" evidence="12 17">
    <location>
        <position position="258"/>
    </location>
    <ligand>
        <name>Zn(2+)</name>
        <dbReference type="ChEBI" id="CHEBI:29105"/>
    </ligand>
</feature>
<keyword evidence="19" id="KW-1133">Transmembrane helix</keyword>
<feature type="binding site" evidence="12 16">
    <location>
        <position position="359"/>
    </location>
    <ligand>
        <name>substrate</name>
    </ligand>
</feature>
<evidence type="ECO:0000256" key="11">
    <source>
        <dbReference type="ARBA" id="ARBA00049489"/>
    </source>
</evidence>
<evidence type="ECO:0000256" key="6">
    <source>
        <dbReference type="ARBA" id="ARBA00022723"/>
    </source>
</evidence>
<dbReference type="Gene3D" id="1.20.5.1300">
    <property type="match status" value="1"/>
</dbReference>
<feature type="binding site" evidence="12 16">
    <location>
        <position position="326"/>
    </location>
    <ligand>
        <name>substrate</name>
    </ligand>
</feature>
<evidence type="ECO:0000256" key="3">
    <source>
        <dbReference type="ARBA" id="ARBA00010178"/>
    </source>
</evidence>
<dbReference type="FunFam" id="3.40.50.1980:FF:000002">
    <property type="entry name" value="Histidinol dehydrogenase, chloroplastic"/>
    <property type="match status" value="1"/>
</dbReference>
<feature type="binding site" evidence="12 15">
    <location>
        <position position="188"/>
    </location>
    <ligand>
        <name>NAD(+)</name>
        <dbReference type="ChEBI" id="CHEBI:57540"/>
    </ligand>
</feature>
<feature type="binding site" evidence="12 17">
    <location>
        <position position="261"/>
    </location>
    <ligand>
        <name>Zn(2+)</name>
        <dbReference type="ChEBI" id="CHEBI:29105"/>
    </ligand>
</feature>